<dbReference type="AlphaFoldDB" id="A0ABD3RQY5"/>
<keyword evidence="1" id="KW-0560">Oxidoreductase</keyword>
<dbReference type="Pfam" id="PF14226">
    <property type="entry name" value="DIOX_N"/>
    <property type="match status" value="1"/>
</dbReference>
<dbReference type="PANTHER" id="PTHR47990">
    <property type="entry name" value="2-OXOGLUTARATE (2OG) AND FE(II)-DEPENDENT OXYGENASE SUPERFAMILY PROTEIN-RELATED"/>
    <property type="match status" value="1"/>
</dbReference>
<keyword evidence="5" id="KW-1185">Reference proteome</keyword>
<dbReference type="SUPFAM" id="SSF51197">
    <property type="entry name" value="Clavaminate synthase-like"/>
    <property type="match status" value="1"/>
</dbReference>
<dbReference type="InterPro" id="IPR026992">
    <property type="entry name" value="DIOX_N"/>
</dbReference>
<dbReference type="InterPro" id="IPR044861">
    <property type="entry name" value="IPNS-like_FE2OG_OXY"/>
</dbReference>
<dbReference type="GO" id="GO:0046872">
    <property type="term" value="F:metal ion binding"/>
    <property type="evidence" value="ECO:0007669"/>
    <property type="project" value="UniProtKB-KW"/>
</dbReference>
<dbReference type="EMBL" id="JALLPB020000203">
    <property type="protein sequence ID" value="KAL3815357.1"/>
    <property type="molecule type" value="Genomic_DNA"/>
</dbReference>
<dbReference type="PROSITE" id="PS51471">
    <property type="entry name" value="FE2OG_OXY"/>
    <property type="match status" value="1"/>
</dbReference>
<evidence type="ECO:0000256" key="2">
    <source>
        <dbReference type="SAM" id="MobiDB-lite"/>
    </source>
</evidence>
<name>A0ABD3RQY5_9STRA</name>
<evidence type="ECO:0000259" key="3">
    <source>
        <dbReference type="PROSITE" id="PS51471"/>
    </source>
</evidence>
<keyword evidence="1" id="KW-0479">Metal-binding</keyword>
<accession>A0ABD3RQY5</accession>
<evidence type="ECO:0000313" key="5">
    <source>
        <dbReference type="Proteomes" id="UP001530377"/>
    </source>
</evidence>
<dbReference type="InterPro" id="IPR005123">
    <property type="entry name" value="Oxoglu/Fe-dep_dioxygenase_dom"/>
</dbReference>
<dbReference type="Pfam" id="PF03171">
    <property type="entry name" value="2OG-FeII_Oxy"/>
    <property type="match status" value="1"/>
</dbReference>
<dbReference type="Proteomes" id="UP001530377">
    <property type="component" value="Unassembled WGS sequence"/>
</dbReference>
<feature type="domain" description="Fe2OG dioxygenase" evidence="3">
    <location>
        <begin position="197"/>
        <end position="313"/>
    </location>
</feature>
<dbReference type="InterPro" id="IPR027443">
    <property type="entry name" value="IPNS-like_sf"/>
</dbReference>
<protein>
    <recommendedName>
        <fullName evidence="3">Fe2OG dioxygenase domain-containing protein</fullName>
    </recommendedName>
</protein>
<organism evidence="4 5">
    <name type="scientific">Cyclostephanos tholiformis</name>
    <dbReference type="NCBI Taxonomy" id="382380"/>
    <lineage>
        <taxon>Eukaryota</taxon>
        <taxon>Sar</taxon>
        <taxon>Stramenopiles</taxon>
        <taxon>Ochrophyta</taxon>
        <taxon>Bacillariophyta</taxon>
        <taxon>Coscinodiscophyceae</taxon>
        <taxon>Thalassiosirophycidae</taxon>
        <taxon>Stephanodiscales</taxon>
        <taxon>Stephanodiscaceae</taxon>
        <taxon>Cyclostephanos</taxon>
    </lineage>
</organism>
<keyword evidence="1" id="KW-0408">Iron</keyword>
<comment type="similarity">
    <text evidence="1">Belongs to the iron/ascorbate-dependent oxidoreductase family.</text>
</comment>
<evidence type="ECO:0000256" key="1">
    <source>
        <dbReference type="RuleBase" id="RU003682"/>
    </source>
</evidence>
<evidence type="ECO:0000313" key="4">
    <source>
        <dbReference type="EMBL" id="KAL3815357.1"/>
    </source>
</evidence>
<reference evidence="4 5" key="1">
    <citation type="submission" date="2024-10" db="EMBL/GenBank/DDBJ databases">
        <title>Updated reference genomes for cyclostephanoid diatoms.</title>
        <authorList>
            <person name="Roberts W.R."/>
            <person name="Alverson A.J."/>
        </authorList>
    </citation>
    <scope>NUCLEOTIDE SEQUENCE [LARGE SCALE GENOMIC DNA]</scope>
    <source>
        <strain evidence="4 5">AJA228-03</strain>
    </source>
</reference>
<dbReference type="Gene3D" id="2.60.120.330">
    <property type="entry name" value="B-lactam Antibiotic, Isopenicillin N Synthase, Chain"/>
    <property type="match status" value="1"/>
</dbReference>
<comment type="caution">
    <text evidence="4">The sequence shown here is derived from an EMBL/GenBank/DDBJ whole genome shotgun (WGS) entry which is preliminary data.</text>
</comment>
<gene>
    <name evidence="4" type="ORF">ACHAXA_002141</name>
</gene>
<feature type="compositionally biased region" description="Acidic residues" evidence="2">
    <location>
        <begin position="114"/>
        <end position="123"/>
    </location>
</feature>
<proteinExistence type="inferred from homology"/>
<feature type="region of interest" description="Disordered" evidence="2">
    <location>
        <begin position="95"/>
        <end position="125"/>
    </location>
</feature>
<dbReference type="InterPro" id="IPR050231">
    <property type="entry name" value="Iron_ascorbate_oxido_reductase"/>
</dbReference>
<sequence length="356" mass="38433">MTMMVPIVDISPFVDVSAHDDESRRRVAEEWDEAMTNIGFVVIIGHGVHRRTISALRDSAMEFFARNDASSKGAYDHGPYGTPLGGYTAMGVEAVSRSRDSHGSDGGGATDHGGDDDDDDDHDDDRAIASAALPDLVESFVFRPESSMPKPPILEEAGAAYHAALLRVLEALHGLTAMSLGLPGDYFAPYYEPYDPGTISLRLSYYPPLSPEAQASSAMRYGDHTDYTGYTILHQDEADIGDLDAGGLQVLLPTGEWQAVPPTPGAFVVNIGDLYEVWTNGRWRSTVHRVTKPPPGSIAASSPRLSIPFFTGPRNDAIIEALPTCVDEGRPSRYAPVRAIDHLLGKLQVSNARVSP</sequence>
<dbReference type="GO" id="GO:0016491">
    <property type="term" value="F:oxidoreductase activity"/>
    <property type="evidence" value="ECO:0007669"/>
    <property type="project" value="UniProtKB-KW"/>
</dbReference>